<gene>
    <name evidence="8" type="ORF">GCM10011351_13560</name>
</gene>
<dbReference type="OrthoDB" id="55273at2"/>
<evidence type="ECO:0000256" key="7">
    <source>
        <dbReference type="SAM" id="SignalP"/>
    </source>
</evidence>
<keyword evidence="4" id="KW-0564">Palmitate</keyword>
<dbReference type="PANTHER" id="PTHR43649">
    <property type="entry name" value="ARABINOSE-BINDING PROTEIN-RELATED"/>
    <property type="match status" value="1"/>
</dbReference>
<keyword evidence="3" id="KW-0472">Membrane</keyword>
<accession>A0A917WU38</accession>
<proteinExistence type="predicted"/>
<dbReference type="InterPro" id="IPR006059">
    <property type="entry name" value="SBP"/>
</dbReference>
<reference evidence="8" key="1">
    <citation type="journal article" date="2014" name="Int. J. Syst. Evol. Microbiol.">
        <title>Complete genome sequence of Corynebacterium casei LMG S-19264T (=DSM 44701T), isolated from a smear-ripened cheese.</title>
        <authorList>
            <consortium name="US DOE Joint Genome Institute (JGI-PGF)"/>
            <person name="Walter F."/>
            <person name="Albersmeier A."/>
            <person name="Kalinowski J."/>
            <person name="Ruckert C."/>
        </authorList>
    </citation>
    <scope>NUCLEOTIDE SEQUENCE</scope>
    <source>
        <strain evidence="8">CGMCC 1.6333</strain>
    </source>
</reference>
<evidence type="ECO:0000256" key="1">
    <source>
        <dbReference type="ARBA" id="ARBA00022475"/>
    </source>
</evidence>
<organism evidence="8 9">
    <name type="scientific">Paraliobacillus quinghaiensis</name>
    <dbReference type="NCBI Taxonomy" id="470815"/>
    <lineage>
        <taxon>Bacteria</taxon>
        <taxon>Bacillati</taxon>
        <taxon>Bacillota</taxon>
        <taxon>Bacilli</taxon>
        <taxon>Bacillales</taxon>
        <taxon>Bacillaceae</taxon>
        <taxon>Paraliobacillus</taxon>
    </lineage>
</organism>
<dbReference type="InterPro" id="IPR050490">
    <property type="entry name" value="Bact_solute-bd_prot1"/>
</dbReference>
<evidence type="ECO:0000313" key="9">
    <source>
        <dbReference type="Proteomes" id="UP000618460"/>
    </source>
</evidence>
<keyword evidence="2 7" id="KW-0732">Signal</keyword>
<evidence type="ECO:0000256" key="3">
    <source>
        <dbReference type="ARBA" id="ARBA00023136"/>
    </source>
</evidence>
<sequence>MKKVLSMFLLILLVGVIAGCSDDSSTSDNGNNTDNNTNTEENNEEKDYSGEVLKVWSFTDELEDPITTFEERNGSTVELTIVPIADYPTKLRPALESGVGAPDVFTGEIAFLKEWTDRGYWENLSADPYNVDEWEDDYVPYVFDLGKDSEGNVRALSWQTTPGGIFYRRSIAEEVLGTDDPAEVGEMMSSWDKMFETGDKLKEAGYRLFPDEGAIRWFSKSEDPQPWVNEDNELVMTEAKLNYFDHAKTLREKDYTAFAPEWSPSWFAAMDGPVAYNGGWDEVDSEASKDNQTEVFSYALPTWGLHSVLKPNVEETNGDWAVTSGPAPYFWGGTWVGIYSGSENKDLAWEFVKMMTHDEEFLTDWALETGDVLSYLPVTDEIKGDFSEPFLDGQNNYEFFLEESKKIEPGIVTKYDQQIDTLLGSKVIDYVDGKVTKEEALEEFYKAVKNAYPEIKTP</sequence>
<keyword evidence="1" id="KW-1003">Cell membrane</keyword>
<dbReference type="EMBL" id="BMLG01000005">
    <property type="protein sequence ID" value="GGM28833.1"/>
    <property type="molecule type" value="Genomic_DNA"/>
</dbReference>
<evidence type="ECO:0000256" key="4">
    <source>
        <dbReference type="ARBA" id="ARBA00023139"/>
    </source>
</evidence>
<dbReference type="PANTHER" id="PTHR43649:SF33">
    <property type="entry name" value="POLYGALACTURONAN_RHAMNOGALACTURONAN-BINDING PROTEIN YTCQ"/>
    <property type="match status" value="1"/>
</dbReference>
<feature type="region of interest" description="Disordered" evidence="6">
    <location>
        <begin position="23"/>
        <end position="47"/>
    </location>
</feature>
<feature type="chain" id="PRO_5038907579" description="Sugar ABC transporter substrate-binding protein" evidence="7">
    <location>
        <begin position="19"/>
        <end position="458"/>
    </location>
</feature>
<comment type="caution">
    <text evidence="8">The sequence shown here is derived from an EMBL/GenBank/DDBJ whole genome shotgun (WGS) entry which is preliminary data.</text>
</comment>
<dbReference type="Proteomes" id="UP000618460">
    <property type="component" value="Unassembled WGS sequence"/>
</dbReference>
<evidence type="ECO:0000256" key="6">
    <source>
        <dbReference type="SAM" id="MobiDB-lite"/>
    </source>
</evidence>
<dbReference type="Pfam" id="PF13416">
    <property type="entry name" value="SBP_bac_8"/>
    <property type="match status" value="1"/>
</dbReference>
<dbReference type="RefSeq" id="WP_117154011.1">
    <property type="nucleotide sequence ID" value="NZ_BMLG01000005.1"/>
</dbReference>
<evidence type="ECO:0000256" key="5">
    <source>
        <dbReference type="ARBA" id="ARBA00023288"/>
    </source>
</evidence>
<keyword evidence="9" id="KW-1185">Reference proteome</keyword>
<protein>
    <recommendedName>
        <fullName evidence="10">Sugar ABC transporter substrate-binding protein</fullName>
    </recommendedName>
</protein>
<reference evidence="8" key="2">
    <citation type="submission" date="2020-09" db="EMBL/GenBank/DDBJ databases">
        <authorList>
            <person name="Sun Q."/>
            <person name="Zhou Y."/>
        </authorList>
    </citation>
    <scope>NUCLEOTIDE SEQUENCE</scope>
    <source>
        <strain evidence="8">CGMCC 1.6333</strain>
    </source>
</reference>
<keyword evidence="5" id="KW-0449">Lipoprotein</keyword>
<name>A0A917WU38_9BACI</name>
<dbReference type="Gene3D" id="3.40.190.10">
    <property type="entry name" value="Periplasmic binding protein-like II"/>
    <property type="match status" value="1"/>
</dbReference>
<evidence type="ECO:0000256" key="2">
    <source>
        <dbReference type="ARBA" id="ARBA00022729"/>
    </source>
</evidence>
<evidence type="ECO:0008006" key="10">
    <source>
        <dbReference type="Google" id="ProtNLM"/>
    </source>
</evidence>
<dbReference type="PROSITE" id="PS51257">
    <property type="entry name" value="PROKAR_LIPOPROTEIN"/>
    <property type="match status" value="1"/>
</dbReference>
<evidence type="ECO:0000313" key="8">
    <source>
        <dbReference type="EMBL" id="GGM28833.1"/>
    </source>
</evidence>
<feature type="compositionally biased region" description="Low complexity" evidence="6">
    <location>
        <begin position="23"/>
        <end position="40"/>
    </location>
</feature>
<feature type="signal peptide" evidence="7">
    <location>
        <begin position="1"/>
        <end position="18"/>
    </location>
</feature>
<dbReference type="AlphaFoldDB" id="A0A917WU38"/>
<dbReference type="SUPFAM" id="SSF53850">
    <property type="entry name" value="Periplasmic binding protein-like II"/>
    <property type="match status" value="1"/>
</dbReference>